<reference evidence="7 8" key="1">
    <citation type="submission" date="2020-07" db="EMBL/GenBank/DDBJ databases">
        <title>Genomic Encyclopedia of Archaeal and Bacterial Type Strains, Phase II (KMG-II): from individual species to whole genera.</title>
        <authorList>
            <person name="Goeker M."/>
        </authorList>
    </citation>
    <scope>NUCLEOTIDE SEQUENCE [LARGE SCALE GENOMIC DNA]</scope>
    <source>
        <strain evidence="7 8">DSM 21226</strain>
    </source>
</reference>
<dbReference type="PROSITE" id="PS51219">
    <property type="entry name" value="DPCK"/>
    <property type="match status" value="1"/>
</dbReference>
<keyword evidence="4 5" id="KW-0173">Coenzyme A biosynthesis</keyword>
<dbReference type="GO" id="GO:0005737">
    <property type="term" value="C:cytoplasm"/>
    <property type="evidence" value="ECO:0007669"/>
    <property type="project" value="UniProtKB-SubCell"/>
</dbReference>
<proteinExistence type="inferred from homology"/>
<keyword evidence="2 5" id="KW-0547">Nucleotide-binding</keyword>
<dbReference type="EMBL" id="JACCFH010000001">
    <property type="protein sequence ID" value="NYG33354.1"/>
    <property type="molecule type" value="Genomic_DNA"/>
</dbReference>
<organism evidence="7 8">
    <name type="scientific">Sphaerotilus montanus</name>
    <dbReference type="NCBI Taxonomy" id="522889"/>
    <lineage>
        <taxon>Bacteria</taxon>
        <taxon>Pseudomonadati</taxon>
        <taxon>Pseudomonadota</taxon>
        <taxon>Betaproteobacteria</taxon>
        <taxon>Burkholderiales</taxon>
        <taxon>Sphaerotilaceae</taxon>
        <taxon>Sphaerotilus</taxon>
    </lineage>
</organism>
<evidence type="ECO:0000256" key="1">
    <source>
        <dbReference type="ARBA" id="ARBA00009018"/>
    </source>
</evidence>
<comment type="similarity">
    <text evidence="1 5">Belongs to the CoaE family.</text>
</comment>
<evidence type="ECO:0000256" key="4">
    <source>
        <dbReference type="ARBA" id="ARBA00022993"/>
    </source>
</evidence>
<keyword evidence="5 7" id="KW-0808">Transferase</keyword>
<dbReference type="GO" id="GO:0005524">
    <property type="term" value="F:ATP binding"/>
    <property type="evidence" value="ECO:0007669"/>
    <property type="project" value="UniProtKB-UniRule"/>
</dbReference>
<comment type="subcellular location">
    <subcellularLocation>
        <location evidence="5">Cytoplasm</location>
    </subcellularLocation>
</comment>
<dbReference type="CDD" id="cd02022">
    <property type="entry name" value="DPCK"/>
    <property type="match status" value="1"/>
</dbReference>
<evidence type="ECO:0000256" key="5">
    <source>
        <dbReference type="HAMAP-Rule" id="MF_00376"/>
    </source>
</evidence>
<comment type="pathway">
    <text evidence="5">Cofactor biosynthesis; coenzyme A biosynthesis; CoA from (R)-pantothenate: step 5/5.</text>
</comment>
<dbReference type="InterPro" id="IPR001977">
    <property type="entry name" value="Depp_CoAkinase"/>
</dbReference>
<keyword evidence="5 7" id="KW-0418">Kinase</keyword>
<evidence type="ECO:0000313" key="8">
    <source>
        <dbReference type="Proteomes" id="UP000518288"/>
    </source>
</evidence>
<dbReference type="GO" id="GO:0015937">
    <property type="term" value="P:coenzyme A biosynthetic process"/>
    <property type="evidence" value="ECO:0007669"/>
    <property type="project" value="UniProtKB-UniRule"/>
</dbReference>
<dbReference type="Proteomes" id="UP000518288">
    <property type="component" value="Unassembled WGS sequence"/>
</dbReference>
<comment type="function">
    <text evidence="5">Catalyzes the phosphorylation of the 3'-hydroxyl group of dephosphocoenzyme A to form coenzyme A.</text>
</comment>
<comment type="caution">
    <text evidence="7">The sequence shown here is derived from an EMBL/GenBank/DDBJ whole genome shotgun (WGS) entry which is preliminary data.</text>
</comment>
<dbReference type="AlphaFoldDB" id="A0A7Y9R0I7"/>
<dbReference type="UniPathway" id="UPA00241">
    <property type="reaction ID" value="UER00356"/>
</dbReference>
<protein>
    <recommendedName>
        <fullName evidence="5 6">Dephospho-CoA kinase</fullName>
        <ecNumber evidence="5 6">2.7.1.24</ecNumber>
    </recommendedName>
    <alternativeName>
        <fullName evidence="5">Dephosphocoenzyme A kinase</fullName>
    </alternativeName>
</protein>
<dbReference type="EC" id="2.7.1.24" evidence="5 6"/>
<dbReference type="SUPFAM" id="SSF52540">
    <property type="entry name" value="P-loop containing nucleoside triphosphate hydrolases"/>
    <property type="match status" value="1"/>
</dbReference>
<evidence type="ECO:0000256" key="3">
    <source>
        <dbReference type="ARBA" id="ARBA00022840"/>
    </source>
</evidence>
<gene>
    <name evidence="5" type="primary">coaE</name>
    <name evidence="7" type="ORF">BDD16_002340</name>
</gene>
<dbReference type="GO" id="GO:0004140">
    <property type="term" value="F:dephospho-CoA kinase activity"/>
    <property type="evidence" value="ECO:0007669"/>
    <property type="project" value="UniProtKB-UniRule"/>
</dbReference>
<dbReference type="HAMAP" id="MF_00376">
    <property type="entry name" value="Dephospho_CoA_kinase"/>
    <property type="match status" value="1"/>
</dbReference>
<evidence type="ECO:0000256" key="6">
    <source>
        <dbReference type="NCBIfam" id="TIGR00152"/>
    </source>
</evidence>
<name>A0A7Y9R0I7_9BURK</name>
<evidence type="ECO:0000256" key="2">
    <source>
        <dbReference type="ARBA" id="ARBA00022741"/>
    </source>
</evidence>
<keyword evidence="3 5" id="KW-0067">ATP-binding</keyword>
<dbReference type="InterPro" id="IPR027417">
    <property type="entry name" value="P-loop_NTPase"/>
</dbReference>
<dbReference type="PANTHER" id="PTHR10695">
    <property type="entry name" value="DEPHOSPHO-COA KINASE-RELATED"/>
    <property type="match status" value="1"/>
</dbReference>
<sequence>MTPARQPVRRVGLTGGIGSGKSTVCRILRDLGAWIVDTDAIAHRLTAPGGRAIPAIAAQFGAEVIAGNGAMDRARMRERVFADPAQRRALEAILHPMIGEDTRAEAAAAPEGAIVVFDVPLLVESGRWRDQVDRILVVDCPVETQIARVMQRNGWTADAVQRIIDQQASRAQRLAVADDVIVNDGLELEELAAEVRRIWSGWL</sequence>
<keyword evidence="5" id="KW-0963">Cytoplasm</keyword>
<accession>A0A7Y9R0I7</accession>
<evidence type="ECO:0000313" key="7">
    <source>
        <dbReference type="EMBL" id="NYG33354.1"/>
    </source>
</evidence>
<keyword evidence="8" id="KW-1185">Reference proteome</keyword>
<dbReference type="PANTHER" id="PTHR10695:SF46">
    <property type="entry name" value="BIFUNCTIONAL COENZYME A SYNTHASE-RELATED"/>
    <property type="match status" value="1"/>
</dbReference>
<dbReference type="NCBIfam" id="TIGR00152">
    <property type="entry name" value="dephospho-CoA kinase"/>
    <property type="match status" value="1"/>
</dbReference>
<dbReference type="Gene3D" id="3.40.50.300">
    <property type="entry name" value="P-loop containing nucleotide triphosphate hydrolases"/>
    <property type="match status" value="1"/>
</dbReference>
<feature type="binding site" evidence="5">
    <location>
        <begin position="18"/>
        <end position="23"/>
    </location>
    <ligand>
        <name>ATP</name>
        <dbReference type="ChEBI" id="CHEBI:30616"/>
    </ligand>
</feature>
<dbReference type="Pfam" id="PF01121">
    <property type="entry name" value="CoaE"/>
    <property type="match status" value="1"/>
</dbReference>
<comment type="catalytic activity">
    <reaction evidence="5">
        <text>3'-dephospho-CoA + ATP = ADP + CoA + H(+)</text>
        <dbReference type="Rhea" id="RHEA:18245"/>
        <dbReference type="ChEBI" id="CHEBI:15378"/>
        <dbReference type="ChEBI" id="CHEBI:30616"/>
        <dbReference type="ChEBI" id="CHEBI:57287"/>
        <dbReference type="ChEBI" id="CHEBI:57328"/>
        <dbReference type="ChEBI" id="CHEBI:456216"/>
        <dbReference type="EC" id="2.7.1.24"/>
    </reaction>
</comment>